<dbReference type="AlphaFoldDB" id="A0A6C0KVD4"/>
<dbReference type="InterPro" id="IPR038120">
    <property type="entry name" value="Rpb1_funnel_sf"/>
</dbReference>
<accession>A0A6C0KVD4</accession>
<evidence type="ECO:0000259" key="6">
    <source>
        <dbReference type="Pfam" id="PF04983"/>
    </source>
</evidence>
<dbReference type="Gene3D" id="1.10.132.30">
    <property type="match status" value="1"/>
</dbReference>
<dbReference type="InterPro" id="IPR042102">
    <property type="entry name" value="RNA_pol_Rpb1_3_sf"/>
</dbReference>
<dbReference type="PANTHER" id="PTHR19376:SF32">
    <property type="entry name" value="DNA-DIRECTED RNA POLYMERASE III SUBUNIT RPC1"/>
    <property type="match status" value="1"/>
</dbReference>
<keyword evidence="4" id="KW-0548">Nucleotidyltransferase</keyword>
<sequence>MNLFASQNVQTMNELIDLAAVPYMIIAPRDGKPILEVVQDTMLGSFRITKEWTRIHDKTMANLQMVNSYFNGKLPIAGDEETGFFTGKQAYSQILPPHLFIEMKNKAGDKFQITNSKITGKGCIDKTVFHALSKGLIPILYHDYSPFEVRRLLDNTQRLICRWLTTAGFSVGISDLVTDKTTSKKLKETISQYKAKAYLKVQEVLKGNMENKSIFSNEDFFEREILNVLNELTNKVGKIGLEDIGERTNRMINMVKSGSKGKETNVAQIIACVGQQNVDGKRVAYGFTDRTLPHFTKYDDGPDARGFVENSFISGLSPQEVFFHAMGGREGLID</sequence>
<keyword evidence="2" id="KW-0240">DNA-directed RNA polymerase</keyword>
<dbReference type="PANTHER" id="PTHR19376">
    <property type="entry name" value="DNA-DIRECTED RNA POLYMERASE"/>
    <property type="match status" value="1"/>
</dbReference>
<dbReference type="InterPro" id="IPR007066">
    <property type="entry name" value="RNA_pol_Rpb1_3"/>
</dbReference>
<reference evidence="8" key="1">
    <citation type="journal article" date="2020" name="Nature">
        <title>Giant virus diversity and host interactions through global metagenomics.</title>
        <authorList>
            <person name="Schulz F."/>
            <person name="Roux S."/>
            <person name="Paez-Espino D."/>
            <person name="Jungbluth S."/>
            <person name="Walsh D.A."/>
            <person name="Denef V.J."/>
            <person name="McMahon K.D."/>
            <person name="Konstantinidis K.T."/>
            <person name="Eloe-Fadrosh E.A."/>
            <person name="Kyrpides N.C."/>
            <person name="Woyke T."/>
        </authorList>
    </citation>
    <scope>NUCLEOTIDE SEQUENCE</scope>
    <source>
        <strain evidence="8">GVMAG-S-3300013094-100</strain>
    </source>
</reference>
<dbReference type="Pfam" id="PF04983">
    <property type="entry name" value="RNA_pol_Rpb1_3"/>
    <property type="match status" value="1"/>
</dbReference>
<feature type="domain" description="RNA polymerase Rpb1" evidence="6">
    <location>
        <begin position="25"/>
        <end position="176"/>
    </location>
</feature>
<dbReference type="GO" id="GO:0006351">
    <property type="term" value="P:DNA-templated transcription"/>
    <property type="evidence" value="ECO:0007669"/>
    <property type="project" value="InterPro"/>
</dbReference>
<dbReference type="EC" id="2.7.7.6" evidence="1"/>
<feature type="domain" description="RNA polymerase Rpb1" evidence="7">
    <location>
        <begin position="207"/>
        <end position="308"/>
    </location>
</feature>
<evidence type="ECO:0000256" key="4">
    <source>
        <dbReference type="ARBA" id="ARBA00022695"/>
    </source>
</evidence>
<dbReference type="GO" id="GO:0000428">
    <property type="term" value="C:DNA-directed RNA polymerase complex"/>
    <property type="evidence" value="ECO:0007669"/>
    <property type="project" value="UniProtKB-KW"/>
</dbReference>
<evidence type="ECO:0000256" key="2">
    <source>
        <dbReference type="ARBA" id="ARBA00022478"/>
    </source>
</evidence>
<dbReference type="SUPFAM" id="SSF64484">
    <property type="entry name" value="beta and beta-prime subunits of DNA dependent RNA-polymerase"/>
    <property type="match status" value="1"/>
</dbReference>
<dbReference type="Pfam" id="PF05000">
    <property type="entry name" value="RNA_pol_Rpb1_4"/>
    <property type="match status" value="1"/>
</dbReference>
<organism evidence="8">
    <name type="scientific">viral metagenome</name>
    <dbReference type="NCBI Taxonomy" id="1070528"/>
    <lineage>
        <taxon>unclassified sequences</taxon>
        <taxon>metagenomes</taxon>
        <taxon>organismal metagenomes</taxon>
    </lineage>
</organism>
<keyword evidence="3" id="KW-0808">Transferase</keyword>
<evidence type="ECO:0000259" key="7">
    <source>
        <dbReference type="Pfam" id="PF05000"/>
    </source>
</evidence>
<dbReference type="EMBL" id="MN740986">
    <property type="protein sequence ID" value="QHU21201.1"/>
    <property type="molecule type" value="Genomic_DNA"/>
</dbReference>
<dbReference type="GO" id="GO:0003677">
    <property type="term" value="F:DNA binding"/>
    <property type="evidence" value="ECO:0007669"/>
    <property type="project" value="InterPro"/>
</dbReference>
<evidence type="ECO:0000256" key="1">
    <source>
        <dbReference type="ARBA" id="ARBA00012418"/>
    </source>
</evidence>
<dbReference type="Gene3D" id="6.10.250.2940">
    <property type="match status" value="1"/>
</dbReference>
<protein>
    <recommendedName>
        <fullName evidence="1">DNA-directed RNA polymerase</fullName>
        <ecNumber evidence="1">2.7.7.6</ecNumber>
    </recommendedName>
</protein>
<evidence type="ECO:0000256" key="3">
    <source>
        <dbReference type="ARBA" id="ARBA00022679"/>
    </source>
</evidence>
<dbReference type="InterPro" id="IPR045867">
    <property type="entry name" value="DNA-dir_RpoC_beta_prime"/>
</dbReference>
<dbReference type="GO" id="GO:0003899">
    <property type="term" value="F:DNA-directed RNA polymerase activity"/>
    <property type="evidence" value="ECO:0007669"/>
    <property type="project" value="UniProtKB-EC"/>
</dbReference>
<dbReference type="InterPro" id="IPR007083">
    <property type="entry name" value="RNA_pol_Rpb1_4"/>
</dbReference>
<evidence type="ECO:0000313" key="8">
    <source>
        <dbReference type="EMBL" id="QHU21201.1"/>
    </source>
</evidence>
<evidence type="ECO:0000256" key="5">
    <source>
        <dbReference type="ARBA" id="ARBA00023163"/>
    </source>
</evidence>
<dbReference type="Gene3D" id="1.10.274.100">
    <property type="entry name" value="RNA polymerase Rpb1, domain 3"/>
    <property type="match status" value="1"/>
</dbReference>
<name>A0A6C0KVD4_9ZZZZ</name>
<proteinExistence type="predicted"/>
<keyword evidence="5" id="KW-0804">Transcription</keyword>